<feature type="transmembrane region" description="Helical" evidence="9">
    <location>
        <begin position="203"/>
        <end position="227"/>
    </location>
</feature>
<dbReference type="InterPro" id="IPR020846">
    <property type="entry name" value="MFS_dom"/>
</dbReference>
<name>A0ABX2FFP1_9PSEU</name>
<dbReference type="Proteomes" id="UP000763557">
    <property type="component" value="Unassembled WGS sequence"/>
</dbReference>
<feature type="transmembrane region" description="Helical" evidence="9">
    <location>
        <begin position="358"/>
        <end position="379"/>
    </location>
</feature>
<feature type="transmembrane region" description="Helical" evidence="9">
    <location>
        <begin position="97"/>
        <end position="118"/>
    </location>
</feature>
<feature type="transmembrane region" description="Helical" evidence="9">
    <location>
        <begin position="72"/>
        <end position="91"/>
    </location>
</feature>
<evidence type="ECO:0000256" key="5">
    <source>
        <dbReference type="ARBA" id="ARBA00022475"/>
    </source>
</evidence>
<dbReference type="RefSeq" id="WP_173141230.1">
    <property type="nucleotide sequence ID" value="NZ_CBCSGW010000041.1"/>
</dbReference>
<keyword evidence="4" id="KW-0813">Transport</keyword>
<dbReference type="Pfam" id="PF07690">
    <property type="entry name" value="MFS_1"/>
    <property type="match status" value="1"/>
</dbReference>
<dbReference type="InterPro" id="IPR011701">
    <property type="entry name" value="MFS"/>
</dbReference>
<feature type="domain" description="Major facilitator superfamily (MFS) profile" evidence="10">
    <location>
        <begin position="6"/>
        <end position="384"/>
    </location>
</feature>
<evidence type="ECO:0000256" key="9">
    <source>
        <dbReference type="SAM" id="Phobius"/>
    </source>
</evidence>
<evidence type="ECO:0000313" key="11">
    <source>
        <dbReference type="EMBL" id="NRN70209.1"/>
    </source>
</evidence>
<keyword evidence="6 9" id="KW-0812">Transmembrane</keyword>
<evidence type="ECO:0000256" key="4">
    <source>
        <dbReference type="ARBA" id="ARBA00022448"/>
    </source>
</evidence>
<dbReference type="SUPFAM" id="SSF103473">
    <property type="entry name" value="MFS general substrate transporter"/>
    <property type="match status" value="1"/>
</dbReference>
<keyword evidence="5" id="KW-1003">Cell membrane</keyword>
<gene>
    <name evidence="11" type="ORF">GC106_74740</name>
</gene>
<feature type="transmembrane region" description="Helical" evidence="9">
    <location>
        <begin position="130"/>
        <end position="149"/>
    </location>
</feature>
<evidence type="ECO:0000256" key="8">
    <source>
        <dbReference type="ARBA" id="ARBA00023136"/>
    </source>
</evidence>
<dbReference type="PROSITE" id="PS50850">
    <property type="entry name" value="MFS"/>
    <property type="match status" value="1"/>
</dbReference>
<comment type="caution">
    <text evidence="11">The sequence shown here is derived from an EMBL/GenBank/DDBJ whole genome shotgun (WGS) entry which is preliminary data.</text>
</comment>
<evidence type="ECO:0000256" key="7">
    <source>
        <dbReference type="ARBA" id="ARBA00022989"/>
    </source>
</evidence>
<feature type="transmembrane region" description="Helical" evidence="9">
    <location>
        <begin position="7"/>
        <end position="28"/>
    </location>
</feature>
<evidence type="ECO:0000259" key="10">
    <source>
        <dbReference type="PROSITE" id="PS50850"/>
    </source>
</evidence>
<dbReference type="InterPro" id="IPR004812">
    <property type="entry name" value="Efflux_drug-R_Bcr/CmlA"/>
</dbReference>
<dbReference type="InterPro" id="IPR036259">
    <property type="entry name" value="MFS_trans_sf"/>
</dbReference>
<reference evidence="11 12" key="1">
    <citation type="submission" date="2020-01" db="EMBL/GenBank/DDBJ databases">
        <title>Kibdelosporangium persica a novel Actinomycetes from a hot desert in Iran.</title>
        <authorList>
            <person name="Safaei N."/>
            <person name="Zaburannyi N."/>
            <person name="Mueller R."/>
            <person name="Wink J."/>
        </authorList>
    </citation>
    <scope>NUCLEOTIDE SEQUENCE [LARGE SCALE GENOMIC DNA]</scope>
    <source>
        <strain evidence="11 12">4NS15</strain>
    </source>
</reference>
<comment type="similarity">
    <text evidence="3">Belongs to the major facilitator superfamily. TCR/Tet family.</text>
</comment>
<dbReference type="PANTHER" id="PTHR23502">
    <property type="entry name" value="MAJOR FACILITATOR SUPERFAMILY"/>
    <property type="match status" value="1"/>
</dbReference>
<keyword evidence="12" id="KW-1185">Reference proteome</keyword>
<dbReference type="PRINTS" id="PR01035">
    <property type="entry name" value="TCRTETA"/>
</dbReference>
<dbReference type="InterPro" id="IPR005829">
    <property type="entry name" value="Sugar_transporter_CS"/>
</dbReference>
<dbReference type="EMBL" id="JAAATY010000035">
    <property type="protein sequence ID" value="NRN70209.1"/>
    <property type="molecule type" value="Genomic_DNA"/>
</dbReference>
<evidence type="ECO:0000256" key="1">
    <source>
        <dbReference type="ARBA" id="ARBA00004651"/>
    </source>
</evidence>
<protein>
    <submittedName>
        <fullName evidence="11">Multidrug effflux MFS transporter</fullName>
    </submittedName>
</protein>
<accession>A0ABX2FFP1</accession>
<sequence length="412" mass="42401">MRPRRIAVVLGLLEIFGPISMDLYLPVLPQLADDLGASESLAQATMSVCMLGLAFGQLVLGPLSDRFGRRPPLLAGTGLFAVLSLVCAVAPSIELLLAARLLQGLCGSAGIVISLAVARDVAEGAELVRLLAMLTTVGALAPIVAPVVGGQLATVMGWRGIFVVLAGIGVALFLLAVTALPETRASTARRRASEFGAVLRDPLFPWFLLVSTCGGAAFFTYLASVSFVLQDNFSLSPRVFSLCFAASAVMSVLGALINRAVVRRAGPARMYTIGTTATALAALAMLMAVLLGAGLVGVLIPLALLMLAAGGTQANGSALALAEHGERAGTAAALLGTSSFALGPLVAPLVSLGGTSPLSMSLTITVAYGCAAALVWLAVLPRLRAIVGADRIAYRIRHSRCCEVIPCPHRRP</sequence>
<organism evidence="11 12">
    <name type="scientific">Kibdelosporangium persicum</name>
    <dbReference type="NCBI Taxonomy" id="2698649"/>
    <lineage>
        <taxon>Bacteria</taxon>
        <taxon>Bacillati</taxon>
        <taxon>Actinomycetota</taxon>
        <taxon>Actinomycetes</taxon>
        <taxon>Pseudonocardiales</taxon>
        <taxon>Pseudonocardiaceae</taxon>
        <taxon>Kibdelosporangium</taxon>
    </lineage>
</organism>
<comment type="subcellular location">
    <subcellularLocation>
        <location evidence="1">Cell membrane</location>
        <topology evidence="1">Multi-pass membrane protein</topology>
    </subcellularLocation>
</comment>
<evidence type="ECO:0000256" key="3">
    <source>
        <dbReference type="ARBA" id="ARBA00007520"/>
    </source>
</evidence>
<feature type="transmembrane region" description="Helical" evidence="9">
    <location>
        <begin position="40"/>
        <end position="60"/>
    </location>
</feature>
<feature type="transmembrane region" description="Helical" evidence="9">
    <location>
        <begin position="161"/>
        <end position="182"/>
    </location>
</feature>
<evidence type="ECO:0000313" key="12">
    <source>
        <dbReference type="Proteomes" id="UP000763557"/>
    </source>
</evidence>
<evidence type="ECO:0000256" key="2">
    <source>
        <dbReference type="ARBA" id="ARBA00006236"/>
    </source>
</evidence>
<dbReference type="CDD" id="cd17320">
    <property type="entry name" value="MFS_MdfA_MDR_like"/>
    <property type="match status" value="1"/>
</dbReference>
<proteinExistence type="inferred from homology"/>
<comment type="similarity">
    <text evidence="2">Belongs to the major facilitator superfamily. Bcr/CmlA family.</text>
</comment>
<dbReference type="PROSITE" id="PS00216">
    <property type="entry name" value="SUGAR_TRANSPORT_1"/>
    <property type="match status" value="1"/>
</dbReference>
<keyword evidence="7 9" id="KW-1133">Transmembrane helix</keyword>
<dbReference type="NCBIfam" id="TIGR00710">
    <property type="entry name" value="efflux_Bcr_CflA"/>
    <property type="match status" value="1"/>
</dbReference>
<dbReference type="PANTHER" id="PTHR23502:SF132">
    <property type="entry name" value="POLYAMINE TRANSPORTER 2-RELATED"/>
    <property type="match status" value="1"/>
</dbReference>
<dbReference type="InterPro" id="IPR001958">
    <property type="entry name" value="Tet-R_TetA/multi-R_MdtG-like"/>
</dbReference>
<keyword evidence="8 9" id="KW-0472">Membrane</keyword>
<feature type="transmembrane region" description="Helical" evidence="9">
    <location>
        <begin position="239"/>
        <end position="258"/>
    </location>
</feature>
<evidence type="ECO:0000256" key="6">
    <source>
        <dbReference type="ARBA" id="ARBA00022692"/>
    </source>
</evidence>
<dbReference type="Gene3D" id="1.20.1720.10">
    <property type="entry name" value="Multidrug resistance protein D"/>
    <property type="match status" value="1"/>
</dbReference>
<feature type="transmembrane region" description="Helical" evidence="9">
    <location>
        <begin position="270"/>
        <end position="293"/>
    </location>
</feature>